<dbReference type="Proteomes" id="UP000033423">
    <property type="component" value="Unassembled WGS sequence"/>
</dbReference>
<accession>A0A0F3GS26</accession>
<evidence type="ECO:0000313" key="2">
    <source>
        <dbReference type="Proteomes" id="UP000033423"/>
    </source>
</evidence>
<proteinExistence type="predicted"/>
<evidence type="ECO:0000313" key="1">
    <source>
        <dbReference type="EMBL" id="KJU83493.1"/>
    </source>
</evidence>
<gene>
    <name evidence="1" type="ORF">MBAV_004314</name>
</gene>
<dbReference type="EMBL" id="LACI01001864">
    <property type="protein sequence ID" value="KJU83493.1"/>
    <property type="molecule type" value="Genomic_DNA"/>
</dbReference>
<keyword evidence="2" id="KW-1185">Reference proteome</keyword>
<sequence>MSALIKLVTKAIRTYHRTGLYDHTVAYTTVITDSHVWVYDAITAYFGIFADTDTRIDSRAIPNCSVIANIGARVDRHIGRYSHAGTHTGSIHYPLRAKRLGIKQRKEFTKCQRRIINNHLCLIDSDQLILYEHGGGITGKELIQWAITFIERYIPLCCLRYACNPGNLPMDILCIAIPEPASKEAGYLS</sequence>
<name>A0A0F3GS26_9BACT</name>
<organism evidence="1 2">
    <name type="scientific">Candidatus Magnetobacterium bavaricum</name>
    <dbReference type="NCBI Taxonomy" id="29290"/>
    <lineage>
        <taxon>Bacteria</taxon>
        <taxon>Pseudomonadati</taxon>
        <taxon>Nitrospirota</taxon>
        <taxon>Thermodesulfovibrionia</taxon>
        <taxon>Thermodesulfovibrionales</taxon>
        <taxon>Candidatus Magnetobacteriaceae</taxon>
        <taxon>Candidatus Magnetobacterium</taxon>
    </lineage>
</organism>
<reference evidence="1 2" key="1">
    <citation type="submission" date="2015-02" db="EMBL/GenBank/DDBJ databases">
        <title>Single-cell genomics of uncultivated deep-branching MTB reveals a conserved set of magnetosome genes.</title>
        <authorList>
            <person name="Kolinko S."/>
            <person name="Richter M."/>
            <person name="Glockner F.O."/>
            <person name="Brachmann A."/>
            <person name="Schuler D."/>
        </authorList>
    </citation>
    <scope>NUCLEOTIDE SEQUENCE [LARGE SCALE GENOMIC DNA]</scope>
    <source>
        <strain evidence="1">TM-1</strain>
    </source>
</reference>
<dbReference type="AlphaFoldDB" id="A0A0F3GS26"/>
<protein>
    <submittedName>
        <fullName evidence="1">Uncharacterized protein</fullName>
    </submittedName>
</protein>
<comment type="caution">
    <text evidence="1">The sequence shown here is derived from an EMBL/GenBank/DDBJ whole genome shotgun (WGS) entry which is preliminary data.</text>
</comment>